<sequence>MSQRSGQDDPERYLFVDRAVVYNPAAQADWTAKRLVWIPSERHGFEAASIREERGDEVVVELAENGKKAVVNKDDIQKMNPPKFTKVEDMAELTCLNEASVLHNLKDRYYSGLIYTYSGLFCVVINPYKNLPIYSENIIEMYRGKKRHEMPPHIYAISESAYRCMLQGKSEFIALCESGAGKTENTKKVIQYLAHVASSHKGRRDHNIPGELERQLLQANPILESFGNAKTVKNDNSSRFGKFIRINFDVAGYIVGANIETYLLEKSRAIRQAKDERTFHIFYQLLAGAGEHLRSDLLLEGFNNYRFLSNGNIPIPGQQDKDNFHETMEAMHIMSFAHEEILAMLRVVSSVLQFGNIIFKKERNTDQASMPDNTAAQKLCHLLGMNVMEFTRAILTPRIKVGRDYVQKAQTKEQADFAVEALAKATYERLFRWLVHRINKALDRTKRQGASFIGILDIAGFEIFQLNSFEQLCINYTNEKLQQLFNHTMFILEQEEYQREGIEWSFIDFGLDLQPCIDLIERPANPPGVLALLDEECWFPKATDKTFVDKLIQEQGTHTKFQRPRQLKDKADFCIIHYAGRVDYKADEWLMKNMDPLNDNVATLLHQSTDKFVAELWKDVDRIVGLDQVAGMNETAFGATYKTKKGMFRTVGQLYKESLTKLMATLRNTNPNFVRCIIPNHEKRAGKLEPHLVLDQLKCNGVLEGIRICRQGFPNRIVFQEFRQRYEILTPNAIPKGFMDGKQACERMIQALELDPNLFRIGQSKIFFRTGVLAHLEEERDLKITDIIIYFQSVCRGYLARKAFAKKQQQLSALKVLQRNCAAYLKLRHWQWWRLFTKVKPLLQVTRQEEELQARDEELVKVKERQLKVENELVEMERKHQQLLEEKNILAEQLHAETELFAEAEEMRVRLLSRKQELEEILHDLESRVEEEEERNQSLQNEKKKMQSHIQDLEEQLDEEEAARQKLQLDKVTAEAKIKKMEEDILLLEDQNSKFLKEKKLVEDRIAEMTSQLAEEEEKAKNLGKVKNKQEMMMVDLEERLKKEEKTRQELEKAKRKLDAETTDLQDQIAELQAQIEELKMQLTKKEEELQALLARSDEEAAQKNNALKQVRELQAQLAELQEDLESERICRSKAEKLKRDLSEELEALKTELEDTLDTTAAQQELRSKREQEVAELKKAIEEESKNHEAQIQDMRQRHGQVLEELSDQLEQARRFKANLEKNKQGLESDNKELACEVKSLQQTKTESEYKRKKVEGQLQEFMARATEMERAKGELSERSLRLQTELDNVSALLEEAEKKGVKLAKEVDNLNSKLQDSEELLQEETRQKLNLSGQIRQLEAEKSNLLEQQEEEEEARRGLEKQLQTVQAQLFETKKKLDEDVGVIEGLEEAKRKLQKDVELTNQRLEEKTMALDKMEKTKNRLQQELDDQMVDLDHQRQIVSNLEKKQKKFDQMLAEEKTISARYAEERDRAEAEAREKETKALSLAKALEEALEAKEELERFNKQLRTEMEDLMSSKDDVGKNVNGLRGFVLQVREMEAELEDERKQRSLAVAARKKLEVDLNELEGQIEAANKGRDEAIKQLKKLQVRKAHLLPIKRNRLIWNLKSILINKTVGLKAQMKDYHRELEESRAARDEIFTLSKENEKKFKNLEAEILQLHEDYAASERARRHAEQERDELTDEISNSAAGKSSLLEEKRRLEARISQLEEEIEEEQGNMELLNDRFRKSSTQVDTLNAELTAERSAAQKSENARQQMERQNKELKGKLAELEGAVKSKFKASITALEAKILQLEEQLEQEAKERAAANKIVRRTEKKLKEVMMQVEDERRHADQFKEQMEKANSRMKQLKRQLEEAEEEATRANASRRKLQRELDDATEASEGLTREVNSLKNRLSRRGGPVSSFSSNRSGRRNLNLDGASGDMSDDDADSRSNDFNDTQTSNAD</sequence>
<dbReference type="FunFam" id="1.20.58.530:FF:000003">
    <property type="entry name" value="Myosin heavy chain 10"/>
    <property type="match status" value="1"/>
</dbReference>
<dbReference type="InterPro" id="IPR001609">
    <property type="entry name" value="Myosin_head_motor_dom-like"/>
</dbReference>
<dbReference type="PANTHER" id="PTHR45615">
    <property type="entry name" value="MYOSIN HEAVY CHAIN, NON-MUSCLE"/>
    <property type="match status" value="1"/>
</dbReference>
<evidence type="ECO:0000313" key="14">
    <source>
        <dbReference type="Ensembl" id="ENSXMAP00000006379.2"/>
    </source>
</evidence>
<dbReference type="FunFam" id="1.10.10.820:FF:000002">
    <property type="entry name" value="Myosin heavy chain 10"/>
    <property type="match status" value="1"/>
</dbReference>
<dbReference type="InParanoid" id="M3ZVY5"/>
<dbReference type="GO" id="GO:0000281">
    <property type="term" value="P:mitotic cytokinesis"/>
    <property type="evidence" value="ECO:0007669"/>
    <property type="project" value="TreeGrafter"/>
</dbReference>
<feature type="region of interest" description="Disordered" evidence="11">
    <location>
        <begin position="1743"/>
        <end position="1762"/>
    </location>
</feature>
<dbReference type="SMART" id="SM00015">
    <property type="entry name" value="IQ"/>
    <property type="match status" value="1"/>
</dbReference>
<keyword evidence="15" id="KW-1185">Reference proteome</keyword>
<dbReference type="FunFam" id="1.20.5.340:FF:000007">
    <property type="entry name" value="Myosin heavy chain, non-muscle"/>
    <property type="match status" value="1"/>
</dbReference>
<dbReference type="GeneTree" id="ENSGT00940000155421"/>
<dbReference type="PROSITE" id="PS51456">
    <property type="entry name" value="MYOSIN_MOTOR"/>
    <property type="match status" value="1"/>
</dbReference>
<dbReference type="Pfam" id="PF02736">
    <property type="entry name" value="Myosin_N"/>
    <property type="match status" value="1"/>
</dbReference>
<dbReference type="SMART" id="SM00242">
    <property type="entry name" value="MYSc"/>
    <property type="match status" value="1"/>
</dbReference>
<evidence type="ECO:0000256" key="2">
    <source>
        <dbReference type="ARBA" id="ARBA00022481"/>
    </source>
</evidence>
<comment type="similarity">
    <text evidence="1 10">Belongs to the TRAFAC class myosin-kinesin ATPase superfamily. Myosin family.</text>
</comment>
<dbReference type="GO" id="GO:0051015">
    <property type="term" value="F:actin filament binding"/>
    <property type="evidence" value="ECO:0007669"/>
    <property type="project" value="InterPro"/>
</dbReference>
<reference evidence="15" key="1">
    <citation type="submission" date="2012-01" db="EMBL/GenBank/DDBJ databases">
        <authorList>
            <person name="Walter R."/>
            <person name="Schartl M."/>
            <person name="Warren W."/>
        </authorList>
    </citation>
    <scope>NUCLEOTIDE SEQUENCE [LARGE SCALE GENOMIC DNA]</scope>
    <source>
        <strain evidence="15">JP 163 A</strain>
    </source>
</reference>
<dbReference type="FunFam" id="3.40.850.10:FF:000101">
    <property type="entry name" value="Slow myosin heavy chain 2"/>
    <property type="match status" value="1"/>
</dbReference>
<dbReference type="FunFam" id="2.30.30.360:FF:000001">
    <property type="entry name" value="Myosin heavy chain"/>
    <property type="match status" value="1"/>
</dbReference>
<keyword evidence="2" id="KW-0488">Methylation</keyword>
<feature type="region of interest" description="Disordered" evidence="11">
    <location>
        <begin position="929"/>
        <end position="951"/>
    </location>
</feature>
<evidence type="ECO:0000256" key="10">
    <source>
        <dbReference type="PROSITE-ProRule" id="PRU00782"/>
    </source>
</evidence>
<evidence type="ECO:0000256" key="3">
    <source>
        <dbReference type="ARBA" id="ARBA00022741"/>
    </source>
</evidence>
<feature type="domain" description="Myosin motor" evidence="12">
    <location>
        <begin position="85"/>
        <end position="781"/>
    </location>
</feature>
<keyword evidence="8" id="KW-0505">Motor protein</keyword>
<dbReference type="HOGENOM" id="CLU_000192_4_0_1"/>
<name>M3ZVY5_XIPMA</name>
<dbReference type="GO" id="GO:0005524">
    <property type="term" value="F:ATP binding"/>
    <property type="evidence" value="ECO:0007669"/>
    <property type="project" value="UniProtKB-KW"/>
</dbReference>
<dbReference type="Ensembl" id="ENSXMAT00000006387.2">
    <property type="protein sequence ID" value="ENSXMAP00000006379.2"/>
    <property type="gene ID" value="ENSXMAG00000006162.2"/>
</dbReference>
<dbReference type="Pfam" id="PF01576">
    <property type="entry name" value="Myosin_tail_1"/>
    <property type="match status" value="3"/>
</dbReference>
<dbReference type="Pfam" id="PF00612">
    <property type="entry name" value="IQ"/>
    <property type="match status" value="1"/>
</dbReference>
<dbReference type="Gene3D" id="6.10.250.2420">
    <property type="match status" value="1"/>
</dbReference>
<dbReference type="Gene3D" id="1.20.120.720">
    <property type="entry name" value="Myosin VI head, motor domain, U50 subdomain"/>
    <property type="match status" value="1"/>
</dbReference>
<dbReference type="InterPro" id="IPR004009">
    <property type="entry name" value="SH3_Myosin"/>
</dbReference>
<comment type="caution">
    <text evidence="10">Lacks conserved residue(s) required for the propagation of feature annotation.</text>
</comment>
<dbReference type="InterPro" id="IPR008989">
    <property type="entry name" value="Myosin_S1_N"/>
</dbReference>
<keyword evidence="5" id="KW-0112">Calmodulin-binding</keyword>
<dbReference type="FunFam" id="4.10.270.10:FF:000001">
    <property type="entry name" value="Myosin heavy chain, non-muscle"/>
    <property type="match status" value="1"/>
</dbReference>
<dbReference type="GO" id="GO:0005737">
    <property type="term" value="C:cytoplasm"/>
    <property type="evidence" value="ECO:0007669"/>
    <property type="project" value="TreeGrafter"/>
</dbReference>
<dbReference type="SUPFAM" id="SSF90257">
    <property type="entry name" value="Myosin rod fragments"/>
    <property type="match status" value="6"/>
</dbReference>
<dbReference type="InterPro" id="IPR027417">
    <property type="entry name" value="P-loop_NTPase"/>
</dbReference>
<dbReference type="Gene3D" id="1.10.10.820">
    <property type="match status" value="1"/>
</dbReference>
<protein>
    <submittedName>
        <fullName evidence="14">Myosin-10</fullName>
    </submittedName>
</protein>
<dbReference type="FunFam" id="1.20.5.340:FF:000009">
    <property type="entry name" value="myosin-11 isoform X2"/>
    <property type="match status" value="1"/>
</dbReference>
<evidence type="ECO:0000256" key="1">
    <source>
        <dbReference type="ARBA" id="ARBA00008314"/>
    </source>
</evidence>
<evidence type="ECO:0000256" key="6">
    <source>
        <dbReference type="ARBA" id="ARBA00023054"/>
    </source>
</evidence>
<keyword evidence="4" id="KW-0067">ATP-binding</keyword>
<dbReference type="PROSITE" id="PS51844">
    <property type="entry name" value="SH3_LIKE"/>
    <property type="match status" value="1"/>
</dbReference>
<dbReference type="SUPFAM" id="SSF50084">
    <property type="entry name" value="Myosin S1 fragment, N-terminal domain"/>
    <property type="match status" value="1"/>
</dbReference>
<feature type="domain" description="Myosin N-terminal SH3-like" evidence="13">
    <location>
        <begin position="31"/>
        <end position="81"/>
    </location>
</feature>
<dbReference type="FunFam" id="3.30.70.1590:FF:000001">
    <property type="entry name" value="Myosin heavy chain"/>
    <property type="match status" value="1"/>
</dbReference>
<reference evidence="14" key="4">
    <citation type="submission" date="2025-09" db="UniProtKB">
        <authorList>
            <consortium name="Ensembl"/>
        </authorList>
    </citation>
    <scope>IDENTIFICATION</scope>
    <source>
        <strain evidence="14">JP 163 A</strain>
    </source>
</reference>
<feature type="region of interest" description="Disordered" evidence="11">
    <location>
        <begin position="1838"/>
        <end position="1945"/>
    </location>
</feature>
<dbReference type="FunFam" id="1.20.5.340:FF:000008">
    <property type="entry name" value="Myosin heavy chain 11"/>
    <property type="match status" value="1"/>
</dbReference>
<keyword evidence="6" id="KW-0175">Coiled coil</keyword>
<dbReference type="Proteomes" id="UP000002852">
    <property type="component" value="Unassembled WGS sequence"/>
</dbReference>
<dbReference type="GO" id="GO:0016460">
    <property type="term" value="C:myosin II complex"/>
    <property type="evidence" value="ECO:0007669"/>
    <property type="project" value="TreeGrafter"/>
</dbReference>
<evidence type="ECO:0000259" key="13">
    <source>
        <dbReference type="PROSITE" id="PS51844"/>
    </source>
</evidence>
<dbReference type="GO" id="GO:0008360">
    <property type="term" value="P:regulation of cell shape"/>
    <property type="evidence" value="ECO:0007669"/>
    <property type="project" value="TreeGrafter"/>
</dbReference>
<dbReference type="InterPro" id="IPR036961">
    <property type="entry name" value="Kinesin_motor_dom_sf"/>
</dbReference>
<evidence type="ECO:0000256" key="11">
    <source>
        <dbReference type="SAM" id="MobiDB-lite"/>
    </source>
</evidence>
<feature type="compositionally biased region" description="Low complexity" evidence="11">
    <location>
        <begin position="1903"/>
        <end position="1923"/>
    </location>
</feature>
<keyword evidence="3" id="KW-0547">Nucleotide-binding</keyword>
<dbReference type="OMA" id="LIWIPSE"/>
<evidence type="ECO:0000256" key="5">
    <source>
        <dbReference type="ARBA" id="ARBA00022860"/>
    </source>
</evidence>
<keyword evidence="9 10" id="KW-0009">Actin-binding</keyword>
<dbReference type="GO" id="GO:0032982">
    <property type="term" value="C:myosin filament"/>
    <property type="evidence" value="ECO:0007669"/>
    <property type="project" value="TreeGrafter"/>
</dbReference>
<dbReference type="Gene3D" id="3.30.70.1590">
    <property type="match status" value="1"/>
</dbReference>
<evidence type="ECO:0000256" key="4">
    <source>
        <dbReference type="ARBA" id="ARBA00022840"/>
    </source>
</evidence>
<keyword evidence="7 10" id="KW-0518">Myosin</keyword>
<dbReference type="Gene3D" id="2.30.30.360">
    <property type="entry name" value="Myosin S1 fragment, N-terminal"/>
    <property type="match status" value="1"/>
</dbReference>
<dbReference type="GO" id="GO:0005516">
    <property type="term" value="F:calmodulin binding"/>
    <property type="evidence" value="ECO:0007669"/>
    <property type="project" value="UniProtKB-KW"/>
</dbReference>
<dbReference type="GO" id="GO:0031032">
    <property type="term" value="P:actomyosin structure organization"/>
    <property type="evidence" value="ECO:0007669"/>
    <property type="project" value="TreeGrafter"/>
</dbReference>
<dbReference type="SUPFAM" id="SSF52540">
    <property type="entry name" value="P-loop containing nucleoside triphosphate hydrolases"/>
    <property type="match status" value="1"/>
</dbReference>
<dbReference type="STRING" id="8083.ENSXMAP00000006379"/>
<proteinExistence type="inferred from homology"/>
<reference evidence="15" key="2">
    <citation type="journal article" date="2013" name="Nat. Genet.">
        <title>The genome of the platyfish, Xiphophorus maculatus, provides insights into evolutionary adaptation and several complex traits.</title>
        <authorList>
            <person name="Schartl M."/>
            <person name="Walter R.B."/>
            <person name="Shen Y."/>
            <person name="Garcia T."/>
            <person name="Catchen J."/>
            <person name="Amores A."/>
            <person name="Braasch I."/>
            <person name="Chalopin D."/>
            <person name="Volff J.N."/>
            <person name="Lesch K.P."/>
            <person name="Bisazza A."/>
            <person name="Minx P."/>
            <person name="Hillier L."/>
            <person name="Wilson R.K."/>
            <person name="Fuerstenberg S."/>
            <person name="Boore J."/>
            <person name="Searle S."/>
            <person name="Postlethwait J.H."/>
            <person name="Warren W.C."/>
        </authorList>
    </citation>
    <scope>NUCLEOTIDE SEQUENCE [LARGE SCALE GENOMIC DNA]</scope>
    <source>
        <strain evidence="15">JP 163 A</strain>
    </source>
</reference>
<evidence type="ECO:0000256" key="9">
    <source>
        <dbReference type="ARBA" id="ARBA00023203"/>
    </source>
</evidence>
<dbReference type="PANTHER" id="PTHR45615:SF24">
    <property type="entry name" value="MYOSIN-10"/>
    <property type="match status" value="1"/>
</dbReference>
<dbReference type="Gene3D" id="1.20.5.340">
    <property type="match status" value="3"/>
</dbReference>
<dbReference type="FunFam" id="1.20.5.4820:FF:000002">
    <property type="entry name" value="Myosin heavy chain 10"/>
    <property type="match status" value="1"/>
</dbReference>
<feature type="region of interest" description="Actin-binding" evidence="10">
    <location>
        <begin position="659"/>
        <end position="681"/>
    </location>
</feature>
<evidence type="ECO:0000259" key="12">
    <source>
        <dbReference type="PROSITE" id="PS51456"/>
    </source>
</evidence>
<dbReference type="PRINTS" id="PR00193">
    <property type="entry name" value="MYOSINHEAVY"/>
</dbReference>
<dbReference type="PROSITE" id="PS50096">
    <property type="entry name" value="IQ"/>
    <property type="match status" value="1"/>
</dbReference>
<dbReference type="FunFam" id="1.20.120.720:FF:000002">
    <property type="entry name" value="Myosin heavy chain 10"/>
    <property type="match status" value="1"/>
</dbReference>
<dbReference type="Pfam" id="PF00063">
    <property type="entry name" value="Myosin_head"/>
    <property type="match status" value="1"/>
</dbReference>
<evidence type="ECO:0000313" key="15">
    <source>
        <dbReference type="Proteomes" id="UP000002852"/>
    </source>
</evidence>
<dbReference type="Gene3D" id="1.20.58.530">
    <property type="match status" value="1"/>
</dbReference>
<dbReference type="GO" id="GO:0000146">
    <property type="term" value="F:microfilament motor activity"/>
    <property type="evidence" value="ECO:0007669"/>
    <property type="project" value="TreeGrafter"/>
</dbReference>
<dbReference type="eggNOG" id="KOG0161">
    <property type="taxonomic scope" value="Eukaryota"/>
</dbReference>
<organism evidence="14 15">
    <name type="scientific">Xiphophorus maculatus</name>
    <name type="common">Southern platyfish</name>
    <name type="synonym">Platypoecilus maculatus</name>
    <dbReference type="NCBI Taxonomy" id="8083"/>
    <lineage>
        <taxon>Eukaryota</taxon>
        <taxon>Metazoa</taxon>
        <taxon>Chordata</taxon>
        <taxon>Craniata</taxon>
        <taxon>Vertebrata</taxon>
        <taxon>Euteleostomi</taxon>
        <taxon>Actinopterygii</taxon>
        <taxon>Neopterygii</taxon>
        <taxon>Teleostei</taxon>
        <taxon>Neoteleostei</taxon>
        <taxon>Acanthomorphata</taxon>
        <taxon>Ovalentaria</taxon>
        <taxon>Atherinomorphae</taxon>
        <taxon>Cyprinodontiformes</taxon>
        <taxon>Poeciliidae</taxon>
        <taxon>Poeciliinae</taxon>
        <taxon>Xiphophorus</taxon>
    </lineage>
</organism>
<dbReference type="InterPro" id="IPR000048">
    <property type="entry name" value="IQ_motif_EF-hand-BS"/>
</dbReference>
<feature type="region of interest" description="Disordered" evidence="11">
    <location>
        <begin position="1667"/>
        <end position="1691"/>
    </location>
</feature>
<accession>M3ZVY5</accession>
<evidence type="ECO:0000256" key="8">
    <source>
        <dbReference type="ARBA" id="ARBA00023175"/>
    </source>
</evidence>
<dbReference type="Gene3D" id="3.40.850.10">
    <property type="entry name" value="Kinesin motor domain"/>
    <property type="match status" value="1"/>
</dbReference>
<evidence type="ECO:0000256" key="7">
    <source>
        <dbReference type="ARBA" id="ARBA00023123"/>
    </source>
</evidence>
<dbReference type="Gene3D" id="4.10.270.10">
    <property type="entry name" value="Myosin, subunit A"/>
    <property type="match status" value="1"/>
</dbReference>
<dbReference type="InterPro" id="IPR002928">
    <property type="entry name" value="Myosin_tail"/>
</dbReference>
<reference evidence="14" key="3">
    <citation type="submission" date="2025-08" db="UniProtKB">
        <authorList>
            <consortium name="Ensembl"/>
        </authorList>
    </citation>
    <scope>IDENTIFICATION</scope>
    <source>
        <strain evidence="14">JP 163 A</strain>
    </source>
</reference>